<reference evidence="2" key="1">
    <citation type="journal article" date="2022" name="bioRxiv">
        <title>Sequencing and chromosome-scale assembly of the giantPleurodeles waltlgenome.</title>
        <authorList>
            <person name="Brown T."/>
            <person name="Elewa A."/>
            <person name="Iarovenko S."/>
            <person name="Subramanian E."/>
            <person name="Araus A.J."/>
            <person name="Petzold A."/>
            <person name="Susuki M."/>
            <person name="Suzuki K.-i.T."/>
            <person name="Hayashi T."/>
            <person name="Toyoda A."/>
            <person name="Oliveira C."/>
            <person name="Osipova E."/>
            <person name="Leigh N.D."/>
            <person name="Simon A."/>
            <person name="Yun M.H."/>
        </authorList>
    </citation>
    <scope>NUCLEOTIDE SEQUENCE</scope>
    <source>
        <strain evidence="2">20211129_DDA</strain>
        <tissue evidence="2">Liver</tissue>
    </source>
</reference>
<accession>A0AAV7SP62</accession>
<keyword evidence="3" id="KW-1185">Reference proteome</keyword>
<evidence type="ECO:0000313" key="2">
    <source>
        <dbReference type="EMBL" id="KAJ1165867.1"/>
    </source>
</evidence>
<comment type="caution">
    <text evidence="2">The sequence shown here is derived from an EMBL/GenBank/DDBJ whole genome shotgun (WGS) entry which is preliminary data.</text>
</comment>
<protein>
    <submittedName>
        <fullName evidence="2">Uncharacterized protein</fullName>
    </submittedName>
</protein>
<organism evidence="2 3">
    <name type="scientific">Pleurodeles waltl</name>
    <name type="common">Iberian ribbed newt</name>
    <dbReference type="NCBI Taxonomy" id="8319"/>
    <lineage>
        <taxon>Eukaryota</taxon>
        <taxon>Metazoa</taxon>
        <taxon>Chordata</taxon>
        <taxon>Craniata</taxon>
        <taxon>Vertebrata</taxon>
        <taxon>Euteleostomi</taxon>
        <taxon>Amphibia</taxon>
        <taxon>Batrachia</taxon>
        <taxon>Caudata</taxon>
        <taxon>Salamandroidea</taxon>
        <taxon>Salamandridae</taxon>
        <taxon>Pleurodelinae</taxon>
        <taxon>Pleurodeles</taxon>
    </lineage>
</organism>
<dbReference type="EMBL" id="JANPWB010000008">
    <property type="protein sequence ID" value="KAJ1165867.1"/>
    <property type="molecule type" value="Genomic_DNA"/>
</dbReference>
<evidence type="ECO:0000313" key="3">
    <source>
        <dbReference type="Proteomes" id="UP001066276"/>
    </source>
</evidence>
<dbReference type="Proteomes" id="UP001066276">
    <property type="component" value="Chromosome 4_2"/>
</dbReference>
<proteinExistence type="predicted"/>
<name>A0AAV7SP62_PLEWA</name>
<evidence type="ECO:0000256" key="1">
    <source>
        <dbReference type="SAM" id="MobiDB-lite"/>
    </source>
</evidence>
<gene>
    <name evidence="2" type="ORF">NDU88_006284</name>
</gene>
<feature type="region of interest" description="Disordered" evidence="1">
    <location>
        <begin position="59"/>
        <end position="167"/>
    </location>
</feature>
<sequence length="167" mass="17217">MWGRGQGSGDGARLISPLRRGRLKIEEKRAISGPIRAHTEVLDWGPILGAVGAPWRPRRVLASGPGSAIGEETGGPSSRLKPQPRVEPRAGAGRGRTAREQRGTLVESPRCSGGAGVAGGGPGARERIRPVGRRSSAAAGCGRGRGPRLCWARPANTTPGTGGALKQ</sequence>
<dbReference type="AlphaFoldDB" id="A0AAV7SP62"/>
<feature type="compositionally biased region" description="Gly residues" evidence="1">
    <location>
        <begin position="113"/>
        <end position="123"/>
    </location>
</feature>